<evidence type="ECO:0000259" key="3">
    <source>
        <dbReference type="Pfam" id="PF13359"/>
    </source>
</evidence>
<evidence type="ECO:0000256" key="2">
    <source>
        <dbReference type="ARBA" id="ARBA00022723"/>
    </source>
</evidence>
<evidence type="ECO:0000313" key="4">
    <source>
        <dbReference type="EMBL" id="KAH3714716.1"/>
    </source>
</evidence>
<evidence type="ECO:0000256" key="1">
    <source>
        <dbReference type="ARBA" id="ARBA00001968"/>
    </source>
</evidence>
<dbReference type="EMBL" id="JAIWYP010000013">
    <property type="protein sequence ID" value="KAH3714716.1"/>
    <property type="molecule type" value="Genomic_DNA"/>
</dbReference>
<dbReference type="Pfam" id="PF13359">
    <property type="entry name" value="DDE_Tnp_4"/>
    <property type="match status" value="1"/>
</dbReference>
<reference evidence="4" key="2">
    <citation type="submission" date="2020-11" db="EMBL/GenBank/DDBJ databases">
        <authorList>
            <person name="McCartney M.A."/>
            <person name="Auch B."/>
            <person name="Kono T."/>
            <person name="Mallez S."/>
            <person name="Becker A."/>
            <person name="Gohl D.M."/>
            <person name="Silverstein K.A.T."/>
            <person name="Koren S."/>
            <person name="Bechman K.B."/>
            <person name="Herman A."/>
            <person name="Abrahante J.E."/>
            <person name="Garbe J."/>
        </authorList>
    </citation>
    <scope>NUCLEOTIDE SEQUENCE</scope>
    <source>
        <strain evidence="4">Duluth1</strain>
        <tissue evidence="4">Whole animal</tissue>
    </source>
</reference>
<gene>
    <name evidence="4" type="ORF">DPMN_057414</name>
</gene>
<organism evidence="4 5">
    <name type="scientific">Dreissena polymorpha</name>
    <name type="common">Zebra mussel</name>
    <name type="synonym">Mytilus polymorpha</name>
    <dbReference type="NCBI Taxonomy" id="45954"/>
    <lineage>
        <taxon>Eukaryota</taxon>
        <taxon>Metazoa</taxon>
        <taxon>Spiralia</taxon>
        <taxon>Lophotrochozoa</taxon>
        <taxon>Mollusca</taxon>
        <taxon>Bivalvia</taxon>
        <taxon>Autobranchia</taxon>
        <taxon>Heteroconchia</taxon>
        <taxon>Euheterodonta</taxon>
        <taxon>Imparidentia</taxon>
        <taxon>Neoheterodontei</taxon>
        <taxon>Myida</taxon>
        <taxon>Dreissenoidea</taxon>
        <taxon>Dreissenidae</taxon>
        <taxon>Dreissena</taxon>
    </lineage>
</organism>
<comment type="caution">
    <text evidence="4">The sequence shown here is derived from an EMBL/GenBank/DDBJ whole genome shotgun (WGS) entry which is preliminary data.</text>
</comment>
<dbReference type="InterPro" id="IPR027806">
    <property type="entry name" value="HARBI1_dom"/>
</dbReference>
<evidence type="ECO:0000313" key="5">
    <source>
        <dbReference type="Proteomes" id="UP000828390"/>
    </source>
</evidence>
<comment type="cofactor">
    <cofactor evidence="1">
        <name>a divalent metal cation</name>
        <dbReference type="ChEBI" id="CHEBI:60240"/>
    </cofactor>
</comment>
<dbReference type="Proteomes" id="UP000828390">
    <property type="component" value="Unassembled WGS sequence"/>
</dbReference>
<accession>A0A9D4BZY0</accession>
<dbReference type="GO" id="GO:0046872">
    <property type="term" value="F:metal ion binding"/>
    <property type="evidence" value="ECO:0007669"/>
    <property type="project" value="UniProtKB-KW"/>
</dbReference>
<protein>
    <recommendedName>
        <fullName evidence="3">DDE Tnp4 domain-containing protein</fullName>
    </recommendedName>
</protein>
<keyword evidence="2" id="KW-0479">Metal-binding</keyword>
<dbReference type="AlphaFoldDB" id="A0A9D4BZY0"/>
<sequence length="53" mass="6370">MILLGDSGYVLKRYLLTTIAVPRNEREQQYNRRLRQGRLCIEQVFGLLKSRFR</sequence>
<keyword evidence="5" id="KW-1185">Reference proteome</keyword>
<proteinExistence type="predicted"/>
<name>A0A9D4BZY0_DREPO</name>
<reference evidence="4" key="1">
    <citation type="journal article" date="2019" name="bioRxiv">
        <title>The Genome of the Zebra Mussel, Dreissena polymorpha: A Resource for Invasive Species Research.</title>
        <authorList>
            <person name="McCartney M.A."/>
            <person name="Auch B."/>
            <person name="Kono T."/>
            <person name="Mallez S."/>
            <person name="Zhang Y."/>
            <person name="Obille A."/>
            <person name="Becker A."/>
            <person name="Abrahante J.E."/>
            <person name="Garbe J."/>
            <person name="Badalamenti J.P."/>
            <person name="Herman A."/>
            <person name="Mangelson H."/>
            <person name="Liachko I."/>
            <person name="Sullivan S."/>
            <person name="Sone E.D."/>
            <person name="Koren S."/>
            <person name="Silverstein K.A.T."/>
            <person name="Beckman K.B."/>
            <person name="Gohl D.M."/>
        </authorList>
    </citation>
    <scope>NUCLEOTIDE SEQUENCE</scope>
    <source>
        <strain evidence="4">Duluth1</strain>
        <tissue evidence="4">Whole animal</tissue>
    </source>
</reference>
<feature type="domain" description="DDE Tnp4" evidence="3">
    <location>
        <begin position="2"/>
        <end position="53"/>
    </location>
</feature>